<dbReference type="PANTHER" id="PTHR19432:SF76">
    <property type="entry name" value="TRANSPORTER, PUTATIVE (EUROFUNG)-RELATED"/>
    <property type="match status" value="1"/>
</dbReference>
<feature type="transmembrane region" description="Helical" evidence="6">
    <location>
        <begin position="121"/>
        <end position="141"/>
    </location>
</feature>
<feature type="transmembrane region" description="Helical" evidence="6">
    <location>
        <begin position="306"/>
        <end position="332"/>
    </location>
</feature>
<keyword evidence="3 6" id="KW-0812">Transmembrane</keyword>
<dbReference type="InParanoid" id="A0A3N4LAC1"/>
<feature type="transmembrane region" description="Helical" evidence="6">
    <location>
        <begin position="56"/>
        <end position="77"/>
    </location>
</feature>
<gene>
    <name evidence="7" type="ORF">L211DRAFT_584711</name>
</gene>
<proteinExistence type="predicted"/>
<comment type="subcellular location">
    <subcellularLocation>
        <location evidence="1">Membrane</location>
        <topology evidence="1">Multi-pass membrane protein</topology>
    </subcellularLocation>
</comment>
<evidence type="ECO:0000256" key="4">
    <source>
        <dbReference type="ARBA" id="ARBA00022989"/>
    </source>
</evidence>
<evidence type="ECO:0000256" key="2">
    <source>
        <dbReference type="ARBA" id="ARBA00022448"/>
    </source>
</evidence>
<reference evidence="7 8" key="1">
    <citation type="journal article" date="2018" name="Nat. Ecol. Evol.">
        <title>Pezizomycetes genomes reveal the molecular basis of ectomycorrhizal truffle lifestyle.</title>
        <authorList>
            <person name="Murat C."/>
            <person name="Payen T."/>
            <person name="Noel B."/>
            <person name="Kuo A."/>
            <person name="Morin E."/>
            <person name="Chen J."/>
            <person name="Kohler A."/>
            <person name="Krizsan K."/>
            <person name="Balestrini R."/>
            <person name="Da Silva C."/>
            <person name="Montanini B."/>
            <person name="Hainaut M."/>
            <person name="Levati E."/>
            <person name="Barry K.W."/>
            <person name="Belfiori B."/>
            <person name="Cichocki N."/>
            <person name="Clum A."/>
            <person name="Dockter R.B."/>
            <person name="Fauchery L."/>
            <person name="Guy J."/>
            <person name="Iotti M."/>
            <person name="Le Tacon F."/>
            <person name="Lindquist E.A."/>
            <person name="Lipzen A."/>
            <person name="Malagnac F."/>
            <person name="Mello A."/>
            <person name="Molinier V."/>
            <person name="Miyauchi S."/>
            <person name="Poulain J."/>
            <person name="Riccioni C."/>
            <person name="Rubini A."/>
            <person name="Sitrit Y."/>
            <person name="Splivallo R."/>
            <person name="Traeger S."/>
            <person name="Wang M."/>
            <person name="Zifcakova L."/>
            <person name="Wipf D."/>
            <person name="Zambonelli A."/>
            <person name="Paolocci F."/>
            <person name="Nowrousian M."/>
            <person name="Ottonello S."/>
            <person name="Baldrian P."/>
            <person name="Spatafora J.W."/>
            <person name="Henrissat B."/>
            <person name="Nagy L.G."/>
            <person name="Aury J.M."/>
            <person name="Wincker P."/>
            <person name="Grigoriev I.V."/>
            <person name="Bonfante P."/>
            <person name="Martin F.M."/>
        </authorList>
    </citation>
    <scope>NUCLEOTIDE SEQUENCE [LARGE SCALE GENOMIC DNA]</scope>
    <source>
        <strain evidence="7 8">ATCC MYA-4762</strain>
    </source>
</reference>
<feature type="transmembrane region" description="Helical" evidence="6">
    <location>
        <begin position="392"/>
        <end position="412"/>
    </location>
</feature>
<evidence type="ECO:0000256" key="5">
    <source>
        <dbReference type="ARBA" id="ARBA00023136"/>
    </source>
</evidence>
<dbReference type="Gene3D" id="1.20.1250.20">
    <property type="entry name" value="MFS general substrate transporter like domains"/>
    <property type="match status" value="1"/>
</dbReference>
<sequence>MSATWSGTPSIWGPTLSVRMALLTISLAGVQIVWGFEMAYCSPYLLSLGLSKSVMSLVWIVGPLSGLITQPIVGAIADRSRLKWGRRRPFMILGTLFVGAGLLVLGWVADIVGMLVPHPDVARMLSIIIAVLALYVLDFSINAVQASCRALVVDCLPASQQQIGSAWASRMIAIGNFVGYLVGTLDMKTIFGTTFGDTQIKQLCVLSFSTLLTTVLITSISVTERVLVTRRAEDNKGLWTALRKIFNTMFHLPKRIGAICRIWFFAWIGWFPFMLYSTTFVGEVLQRYDTSARSRLQTSTDILGDIARVGAMALVVYSSISLLGSFTLPWLIHSPESEALRKTRSKTGIWYSVCEFLEIYRPDLATAWAVGHIMFATAMFLTLFVRSVGGATFVVGACGVPWALMMWAPFAFMGEEINRLSSNGETPYHRRRSVGGTAYERLSTDIPHGADSDDEESFVPMLELSRPSLSGVERPNVPALVDMEGDRDGGGNELSGIYLGILNVFACLPQFVATFISFAVFSTLEPGRSPEFADDGEVKGGGKKVGGVNAIAVVMALGGLSVLVAARDTVKYKKL</sequence>
<dbReference type="AlphaFoldDB" id="A0A3N4LAC1"/>
<feature type="transmembrane region" description="Helical" evidence="6">
    <location>
        <begin position="545"/>
        <end position="566"/>
    </location>
</feature>
<dbReference type="OrthoDB" id="28755at2759"/>
<keyword evidence="2" id="KW-0813">Transport</keyword>
<evidence type="ECO:0000256" key="1">
    <source>
        <dbReference type="ARBA" id="ARBA00004141"/>
    </source>
</evidence>
<organism evidence="7 8">
    <name type="scientific">Terfezia boudieri ATCC MYA-4762</name>
    <dbReference type="NCBI Taxonomy" id="1051890"/>
    <lineage>
        <taxon>Eukaryota</taxon>
        <taxon>Fungi</taxon>
        <taxon>Dikarya</taxon>
        <taxon>Ascomycota</taxon>
        <taxon>Pezizomycotina</taxon>
        <taxon>Pezizomycetes</taxon>
        <taxon>Pezizales</taxon>
        <taxon>Pezizaceae</taxon>
        <taxon>Terfezia</taxon>
    </lineage>
</organism>
<keyword evidence="5 6" id="KW-0472">Membrane</keyword>
<evidence type="ECO:0000256" key="3">
    <source>
        <dbReference type="ARBA" id="ARBA00022692"/>
    </source>
</evidence>
<evidence type="ECO:0000313" key="8">
    <source>
        <dbReference type="Proteomes" id="UP000267821"/>
    </source>
</evidence>
<feature type="transmembrane region" description="Helical" evidence="6">
    <location>
        <begin position="203"/>
        <end position="222"/>
    </location>
</feature>
<keyword evidence="8" id="KW-1185">Reference proteome</keyword>
<evidence type="ECO:0000256" key="6">
    <source>
        <dbReference type="SAM" id="Phobius"/>
    </source>
</evidence>
<dbReference type="Proteomes" id="UP000267821">
    <property type="component" value="Unassembled WGS sequence"/>
</dbReference>
<keyword evidence="4 6" id="KW-1133">Transmembrane helix</keyword>
<dbReference type="Pfam" id="PF13347">
    <property type="entry name" value="MFS_2"/>
    <property type="match status" value="1"/>
</dbReference>
<dbReference type="InterPro" id="IPR036259">
    <property type="entry name" value="MFS_trans_sf"/>
</dbReference>
<evidence type="ECO:0000313" key="7">
    <source>
        <dbReference type="EMBL" id="RPB19844.1"/>
    </source>
</evidence>
<dbReference type="SUPFAM" id="SSF103473">
    <property type="entry name" value="MFS general substrate transporter"/>
    <property type="match status" value="1"/>
</dbReference>
<feature type="transmembrane region" description="Helical" evidence="6">
    <location>
        <begin position="16"/>
        <end position="36"/>
    </location>
</feature>
<feature type="transmembrane region" description="Helical" evidence="6">
    <location>
        <begin position="262"/>
        <end position="285"/>
    </location>
</feature>
<dbReference type="GO" id="GO:0008506">
    <property type="term" value="F:sucrose:proton symporter activity"/>
    <property type="evidence" value="ECO:0007669"/>
    <property type="project" value="TreeGrafter"/>
</dbReference>
<dbReference type="STRING" id="1051890.A0A3N4LAC1"/>
<dbReference type="EMBL" id="ML121582">
    <property type="protein sequence ID" value="RPB19844.1"/>
    <property type="molecule type" value="Genomic_DNA"/>
</dbReference>
<dbReference type="PANTHER" id="PTHR19432">
    <property type="entry name" value="SUGAR TRANSPORTER"/>
    <property type="match status" value="1"/>
</dbReference>
<feature type="transmembrane region" description="Helical" evidence="6">
    <location>
        <begin position="365"/>
        <end position="385"/>
    </location>
</feature>
<accession>A0A3N4LAC1</accession>
<protein>
    <submittedName>
        <fullName evidence="7">MFS general substrate transporter</fullName>
    </submittedName>
</protein>
<dbReference type="GO" id="GO:0005886">
    <property type="term" value="C:plasma membrane"/>
    <property type="evidence" value="ECO:0007669"/>
    <property type="project" value="TreeGrafter"/>
</dbReference>
<feature type="transmembrane region" description="Helical" evidence="6">
    <location>
        <begin position="89"/>
        <end position="109"/>
    </location>
</feature>
<feature type="transmembrane region" description="Helical" evidence="6">
    <location>
        <begin position="497"/>
        <end position="524"/>
    </location>
</feature>
<name>A0A3N4LAC1_9PEZI</name>